<feature type="chain" id="PRO_5012046117" description="START domain-containing protein" evidence="1">
    <location>
        <begin position="20"/>
        <end position="545"/>
    </location>
</feature>
<gene>
    <name evidence="2" type="ORF">cand_030350</name>
</gene>
<keyword evidence="3" id="KW-1185">Reference proteome</keyword>
<dbReference type="VEuPathDB" id="CryptoDB:cand_030350"/>
<dbReference type="EMBL" id="LRBS01000085">
    <property type="protein sequence ID" value="OII75790.1"/>
    <property type="molecule type" value="Genomic_DNA"/>
</dbReference>
<organism evidence="2 3">
    <name type="scientific">Cryptosporidium andersoni</name>
    <dbReference type="NCBI Taxonomy" id="117008"/>
    <lineage>
        <taxon>Eukaryota</taxon>
        <taxon>Sar</taxon>
        <taxon>Alveolata</taxon>
        <taxon>Apicomplexa</taxon>
        <taxon>Conoidasida</taxon>
        <taxon>Coccidia</taxon>
        <taxon>Eucoccidiorida</taxon>
        <taxon>Eimeriorina</taxon>
        <taxon>Cryptosporidiidae</taxon>
        <taxon>Cryptosporidium</taxon>
    </lineage>
</organism>
<reference evidence="2 3" key="1">
    <citation type="submission" date="2016-10" db="EMBL/GenBank/DDBJ databases">
        <title>Reductive evolution of mitochondrial metabolism and differential evolution of invasion-related proteins in Cryptosporidium.</title>
        <authorList>
            <person name="Liu S."/>
            <person name="Roellig D.M."/>
            <person name="Guo Y."/>
            <person name="Li N."/>
            <person name="Frace M.A."/>
            <person name="Tang K."/>
            <person name="Zhang L."/>
            <person name="Feng Y."/>
            <person name="Xiao L."/>
        </authorList>
    </citation>
    <scope>NUCLEOTIDE SEQUENCE [LARGE SCALE GENOMIC DNA]</scope>
    <source>
        <strain evidence="2">30847</strain>
    </source>
</reference>
<feature type="signal peptide" evidence="1">
    <location>
        <begin position="1"/>
        <end position="19"/>
    </location>
</feature>
<keyword evidence="1" id="KW-0732">Signal</keyword>
<accession>A0A1J4MNL7</accession>
<name>A0A1J4MNL7_9CRYT</name>
<sequence>MNFVYIYPILVLLVLQALCSLPLLVSTQTSELLYQDKGNFGVGGTNIKLPSNIKSTLDNKRNETKNPFDLFFKVVSNPELIKMRETGKISKDNLDQVQLDHVDVSINEDNNSHLVEKNTFDWAHKPSETIDKSSLSSSFSKNTLPILSEKEFSKISDSFLRFLKSWKSTNGELSHKEWKASYMNKFKEITLPNIINPVYNSELEGASRGIIQSELLAHSKPSNAVIAKNRPDGLPAMTFLAIGYDYMALQIKFDEVKDGFIFTSYPNYSPDIPEIAHLRLRAWITNHYKKVYDSLTINSSNLETSRMIENIRNYGIFFVIELRDDATCYLIKVTYNGTNEQDVNLGNNNYRYFTRVSRLLFARLKPFIPFRSSFVPTTVTEFRSLSFIGSPFLLKESPSLEDQVTQQTLFFWSVAAEEYYPDYRRADHVCHEADLFQSSEHSNLCILPPGAKDPKVPSQFSSPYRTTVSCFGLYPVDTVAIFKSFNLVRVKICQVDGKWSNSKILEDQVKAVVYLQKCQSRISHMFTLYDQVKTKKLFEKNIESY</sequence>
<dbReference type="AlphaFoldDB" id="A0A1J4MNL7"/>
<dbReference type="OrthoDB" id="338188at2759"/>
<protein>
    <recommendedName>
        <fullName evidence="4">START domain-containing protein</fullName>
    </recommendedName>
</protein>
<comment type="caution">
    <text evidence="2">The sequence shown here is derived from an EMBL/GenBank/DDBJ whole genome shotgun (WGS) entry which is preliminary data.</text>
</comment>
<evidence type="ECO:0008006" key="4">
    <source>
        <dbReference type="Google" id="ProtNLM"/>
    </source>
</evidence>
<proteinExistence type="predicted"/>
<evidence type="ECO:0000313" key="3">
    <source>
        <dbReference type="Proteomes" id="UP000186804"/>
    </source>
</evidence>
<dbReference type="GeneID" id="92367219"/>
<dbReference type="RefSeq" id="XP_067067636.1">
    <property type="nucleotide sequence ID" value="XM_067213262.1"/>
</dbReference>
<evidence type="ECO:0000256" key="1">
    <source>
        <dbReference type="SAM" id="SignalP"/>
    </source>
</evidence>
<evidence type="ECO:0000313" key="2">
    <source>
        <dbReference type="EMBL" id="OII75790.1"/>
    </source>
</evidence>
<dbReference type="Proteomes" id="UP000186804">
    <property type="component" value="Unassembled WGS sequence"/>
</dbReference>